<sequence>MTSFAKRENMAKKHTEQKITTSKLAKEYNKLDFDKFAYVSIDSNLAARGMLLEAEIVDSIATNNPVEQDSDAEIAEQQDANKQVINSKEATDRINELKQFFLTNKDDNSNKILYRIPSFNYAALQAKTCKLKYKI</sequence>
<accession>A0A3M7T2U1</accession>
<dbReference type="Proteomes" id="UP000276133">
    <property type="component" value="Unassembled WGS sequence"/>
</dbReference>
<reference evidence="1 2" key="1">
    <citation type="journal article" date="2018" name="Sci. Rep.">
        <title>Genomic signatures of local adaptation to the degree of environmental predictability in rotifers.</title>
        <authorList>
            <person name="Franch-Gras L."/>
            <person name="Hahn C."/>
            <person name="Garcia-Roger E.M."/>
            <person name="Carmona M.J."/>
            <person name="Serra M."/>
            <person name="Gomez A."/>
        </authorList>
    </citation>
    <scope>NUCLEOTIDE SEQUENCE [LARGE SCALE GENOMIC DNA]</scope>
    <source>
        <strain evidence="1">HYR1</strain>
    </source>
</reference>
<protein>
    <submittedName>
        <fullName evidence="1">Uncharacterized protein</fullName>
    </submittedName>
</protein>
<dbReference type="EMBL" id="REGN01000375">
    <property type="protein sequence ID" value="RNA42351.1"/>
    <property type="molecule type" value="Genomic_DNA"/>
</dbReference>
<proteinExistence type="predicted"/>
<gene>
    <name evidence="1" type="ORF">BpHYR1_021494</name>
</gene>
<dbReference type="AlphaFoldDB" id="A0A3M7T2U1"/>
<dbReference type="OrthoDB" id="10172228at2759"/>
<comment type="caution">
    <text evidence="1">The sequence shown here is derived from an EMBL/GenBank/DDBJ whole genome shotgun (WGS) entry which is preliminary data.</text>
</comment>
<name>A0A3M7T2U1_BRAPC</name>
<evidence type="ECO:0000313" key="1">
    <source>
        <dbReference type="EMBL" id="RNA42351.1"/>
    </source>
</evidence>
<evidence type="ECO:0000313" key="2">
    <source>
        <dbReference type="Proteomes" id="UP000276133"/>
    </source>
</evidence>
<organism evidence="1 2">
    <name type="scientific">Brachionus plicatilis</name>
    <name type="common">Marine rotifer</name>
    <name type="synonym">Brachionus muelleri</name>
    <dbReference type="NCBI Taxonomy" id="10195"/>
    <lineage>
        <taxon>Eukaryota</taxon>
        <taxon>Metazoa</taxon>
        <taxon>Spiralia</taxon>
        <taxon>Gnathifera</taxon>
        <taxon>Rotifera</taxon>
        <taxon>Eurotatoria</taxon>
        <taxon>Monogononta</taxon>
        <taxon>Pseudotrocha</taxon>
        <taxon>Ploima</taxon>
        <taxon>Brachionidae</taxon>
        <taxon>Brachionus</taxon>
    </lineage>
</organism>
<keyword evidence="2" id="KW-1185">Reference proteome</keyword>